<organism evidence="8 9">
    <name type="scientific">Rhodnius prolixus</name>
    <name type="common">Triatomid bug</name>
    <dbReference type="NCBI Taxonomy" id="13249"/>
    <lineage>
        <taxon>Eukaryota</taxon>
        <taxon>Metazoa</taxon>
        <taxon>Ecdysozoa</taxon>
        <taxon>Arthropoda</taxon>
        <taxon>Hexapoda</taxon>
        <taxon>Insecta</taxon>
        <taxon>Pterygota</taxon>
        <taxon>Neoptera</taxon>
        <taxon>Paraneoptera</taxon>
        <taxon>Hemiptera</taxon>
        <taxon>Heteroptera</taxon>
        <taxon>Panheteroptera</taxon>
        <taxon>Cimicomorpha</taxon>
        <taxon>Reduviidae</taxon>
        <taxon>Triatominae</taxon>
        <taxon>Rhodnius</taxon>
    </lineage>
</organism>
<dbReference type="Proteomes" id="UP000015103">
    <property type="component" value="Unassembled WGS sequence"/>
</dbReference>
<dbReference type="PANTHER" id="PTHR11662">
    <property type="entry name" value="SOLUTE CARRIER FAMILY 17"/>
    <property type="match status" value="1"/>
</dbReference>
<dbReference type="GO" id="GO:0006820">
    <property type="term" value="P:monoatomic anion transport"/>
    <property type="evidence" value="ECO:0007669"/>
    <property type="project" value="TreeGrafter"/>
</dbReference>
<dbReference type="EnsemblMetazoa" id="RPRC014684-RA">
    <property type="protein sequence ID" value="RPRC014684-PA"/>
    <property type="gene ID" value="RPRC014684"/>
</dbReference>
<dbReference type="GO" id="GO:0016020">
    <property type="term" value="C:membrane"/>
    <property type="evidence" value="ECO:0007669"/>
    <property type="project" value="UniProtKB-SubCell"/>
</dbReference>
<dbReference type="FunFam" id="1.20.1250.20:FF:000423">
    <property type="entry name" value="Putative inorganic phosphate cotransporter-like Protein"/>
    <property type="match status" value="1"/>
</dbReference>
<dbReference type="PANTHER" id="PTHR11662:SF247">
    <property type="entry name" value="MAJOR FACILITATOR SUPERFAMILY (MFS) PROFILE DOMAIN-CONTAINING PROTEIN-RELATED"/>
    <property type="match status" value="1"/>
</dbReference>
<keyword evidence="3" id="KW-0812">Transmembrane</keyword>
<keyword evidence="2" id="KW-0813">Transport</keyword>
<keyword evidence="6" id="KW-0472">Membrane</keyword>
<name>T1IEG4_RHOPR</name>
<dbReference type="GO" id="GO:0015293">
    <property type="term" value="F:symporter activity"/>
    <property type="evidence" value="ECO:0007669"/>
    <property type="project" value="UniProtKB-KW"/>
</dbReference>
<dbReference type="OMA" id="YIASNEM"/>
<dbReference type="InterPro" id="IPR011701">
    <property type="entry name" value="MFS"/>
</dbReference>
<evidence type="ECO:0000256" key="4">
    <source>
        <dbReference type="ARBA" id="ARBA00022847"/>
    </source>
</evidence>
<comment type="subcellular location">
    <subcellularLocation>
        <location evidence="1">Membrane</location>
        <topology evidence="1">Multi-pass membrane protein</topology>
    </subcellularLocation>
</comment>
<dbReference type="InterPro" id="IPR050382">
    <property type="entry name" value="MFS_Na/Anion_cotransporter"/>
</dbReference>
<dbReference type="FunFam" id="1.20.1250.20:FF:000003">
    <property type="entry name" value="Solute carrier family 17 member 3"/>
    <property type="match status" value="1"/>
</dbReference>
<dbReference type="InterPro" id="IPR020846">
    <property type="entry name" value="MFS_dom"/>
</dbReference>
<dbReference type="Pfam" id="PF07690">
    <property type="entry name" value="MFS_1"/>
    <property type="match status" value="1"/>
</dbReference>
<dbReference type="PROSITE" id="PS50850">
    <property type="entry name" value="MFS"/>
    <property type="match status" value="1"/>
</dbReference>
<protein>
    <submittedName>
        <fullName evidence="8">MFS domain-containing protein</fullName>
    </submittedName>
</protein>
<evidence type="ECO:0000256" key="1">
    <source>
        <dbReference type="ARBA" id="ARBA00004141"/>
    </source>
</evidence>
<evidence type="ECO:0000259" key="7">
    <source>
        <dbReference type="PROSITE" id="PS50850"/>
    </source>
</evidence>
<evidence type="ECO:0000256" key="6">
    <source>
        <dbReference type="ARBA" id="ARBA00023136"/>
    </source>
</evidence>
<keyword evidence="5" id="KW-1133">Transmembrane helix</keyword>
<proteinExistence type="predicted"/>
<reference evidence="8" key="1">
    <citation type="submission" date="2015-05" db="UniProtKB">
        <authorList>
            <consortium name="EnsemblMetazoa"/>
        </authorList>
    </citation>
    <scope>IDENTIFICATION</scope>
</reference>
<dbReference type="STRING" id="13249.T1IEG4"/>
<dbReference type="VEuPathDB" id="VectorBase:RPRC014684"/>
<dbReference type="InParanoid" id="T1IEG4"/>
<evidence type="ECO:0000313" key="9">
    <source>
        <dbReference type="Proteomes" id="UP000015103"/>
    </source>
</evidence>
<keyword evidence="9" id="KW-1185">Reference proteome</keyword>
<evidence type="ECO:0000256" key="3">
    <source>
        <dbReference type="ARBA" id="ARBA00022692"/>
    </source>
</evidence>
<evidence type="ECO:0000256" key="5">
    <source>
        <dbReference type="ARBA" id="ARBA00022989"/>
    </source>
</evidence>
<dbReference type="eggNOG" id="KOG2532">
    <property type="taxonomic scope" value="Eukaryota"/>
</dbReference>
<dbReference type="Gene3D" id="1.20.1250.20">
    <property type="entry name" value="MFS general substrate transporter like domains"/>
    <property type="match status" value="2"/>
</dbReference>
<sequence>LYYFLGMVNAYFLRINIVITIDASFRHTKLSRLRPVECVQHQLTNNSKKLSDSPFRWTENQRTQIVNAFFYGHCISQLPSGILVHRFGSKLMLGIGMVINTILGFLTPITASYGFIYLFILRFIQGIVIGPVIPSSYTILANWTPPNERSRRVAAINCGAQIGMAITMSISKYIASNEMIGGWATMFYISNGFNTLWLISLYELVYEDPVSHPTLKKRCKINILSSVWGTEIPRHNVKIPWKEIFYSPPAWGITLAALANRYGYEILLTEIPIYINDVLDFSYKKHAFFAAMPFCFMAIFAMMFSFLLDELITHKKISIATARKIGNTIGQIGPAIALCFVGYASCDPFLTLAILSIGLGVNGAIYSGYVANHIDISPNYVCILVAMTTFIATGIGFIAPVLASYALYGEITFKTWGEIFFLAIGQYIICNLCYMVFVEGKRQPWD</sequence>
<accession>T1IEG4</accession>
<dbReference type="SUPFAM" id="SSF103473">
    <property type="entry name" value="MFS general substrate transporter"/>
    <property type="match status" value="1"/>
</dbReference>
<dbReference type="AlphaFoldDB" id="T1IEG4"/>
<feature type="domain" description="Major facilitator superfamily (MFS) profile" evidence="7">
    <location>
        <begin position="1"/>
        <end position="442"/>
    </location>
</feature>
<dbReference type="HOGENOM" id="CLU_001265_5_0_1"/>
<dbReference type="EMBL" id="ACPB03015187">
    <property type="status" value="NOT_ANNOTATED_CDS"/>
    <property type="molecule type" value="Genomic_DNA"/>
</dbReference>
<evidence type="ECO:0000256" key="2">
    <source>
        <dbReference type="ARBA" id="ARBA00022448"/>
    </source>
</evidence>
<evidence type="ECO:0000313" key="8">
    <source>
        <dbReference type="EnsemblMetazoa" id="RPRC014684-PA"/>
    </source>
</evidence>
<dbReference type="InterPro" id="IPR036259">
    <property type="entry name" value="MFS_trans_sf"/>
</dbReference>
<keyword evidence="4" id="KW-0769">Symport</keyword>